<dbReference type="SUPFAM" id="SSF53756">
    <property type="entry name" value="UDP-Glycosyltransferase/glycogen phosphorylase"/>
    <property type="match status" value="1"/>
</dbReference>
<dbReference type="InterPro" id="IPR043148">
    <property type="entry name" value="TagF_C"/>
</dbReference>
<proteinExistence type="predicted"/>
<evidence type="ECO:0000313" key="3">
    <source>
        <dbReference type="Proteomes" id="UP000276603"/>
    </source>
</evidence>
<accession>A0A3B0CDK5</accession>
<dbReference type="EMBL" id="RBCJ01000001">
    <property type="protein sequence ID" value="RKN82768.1"/>
    <property type="molecule type" value="Genomic_DNA"/>
</dbReference>
<keyword evidence="3" id="KW-1185">Reference proteome</keyword>
<keyword evidence="1" id="KW-0812">Transmembrane</keyword>
<dbReference type="Proteomes" id="UP000276603">
    <property type="component" value="Unassembled WGS sequence"/>
</dbReference>
<sequence length="418" mass="48658">MNLFERWNNIIYLWASGILEIVPDSHRNRYSPKARKLKLRLIAKDLVADFLRIFRNTKFEKSQVWFLALTQNNYVALKDIQERIPGSVFVSFFRFRSTINSGTLYFNLPLKFFYHLIYPFALFLYSLKNRQRAIEHYDLLLAVNGSYEECLRLLKKSRPKAILFSNDHLIIARAMLLAAKKLSIKTYYVQHASVSEYFPPLEFSYAFLEGEDALVKYKKCGQIDSEVILVGMPKFDKYINHVNNNEKLTTVGIPFNLLDDLEVINKLVEWLKAEYPNLEVIIRPHPGDQRDLSQFASYSLSDPSRENAFQFLARTDGIICADSSIHLEAALLNVYPLYYNFERGEALDYYGYVRNGLVDFCKNIDELKLKIAQLRLAKPDIRNRAAFYNAAVNSDFYGQSTNKIVDMVFETINQVDEK</sequence>
<evidence type="ECO:0000256" key="1">
    <source>
        <dbReference type="SAM" id="Phobius"/>
    </source>
</evidence>
<evidence type="ECO:0008006" key="4">
    <source>
        <dbReference type="Google" id="ProtNLM"/>
    </source>
</evidence>
<reference evidence="2 3" key="1">
    <citation type="submission" date="2018-10" db="EMBL/GenBank/DDBJ databases">
        <title>Ulvibacterium marinum gen. nov., sp. nov., a novel marine bacterium of the family Flavobacteriaceae, isolated from a culture of the green alga Ulva prolifera.</title>
        <authorList>
            <person name="Zhang Z."/>
        </authorList>
    </citation>
    <scope>NUCLEOTIDE SEQUENCE [LARGE SCALE GENOMIC DNA]</scope>
    <source>
        <strain evidence="2 3">CCMM003</strain>
    </source>
</reference>
<dbReference type="Gene3D" id="3.40.50.12580">
    <property type="match status" value="1"/>
</dbReference>
<protein>
    <recommendedName>
        <fullName evidence="4">CDP-glycerol--glycerophosphate glycerophosphotransferase</fullName>
    </recommendedName>
</protein>
<evidence type="ECO:0000313" key="2">
    <source>
        <dbReference type="EMBL" id="RKN82768.1"/>
    </source>
</evidence>
<keyword evidence="1" id="KW-1133">Transmembrane helix</keyword>
<dbReference type="AlphaFoldDB" id="A0A3B0CDK5"/>
<name>A0A3B0CDK5_9FLAO</name>
<comment type="caution">
    <text evidence="2">The sequence shown here is derived from an EMBL/GenBank/DDBJ whole genome shotgun (WGS) entry which is preliminary data.</text>
</comment>
<keyword evidence="1" id="KW-0472">Membrane</keyword>
<organism evidence="2 3">
    <name type="scientific">Ulvibacterium marinum</name>
    <dbReference type="NCBI Taxonomy" id="2419782"/>
    <lineage>
        <taxon>Bacteria</taxon>
        <taxon>Pseudomonadati</taxon>
        <taxon>Bacteroidota</taxon>
        <taxon>Flavobacteriia</taxon>
        <taxon>Flavobacteriales</taxon>
        <taxon>Flavobacteriaceae</taxon>
        <taxon>Ulvibacterium</taxon>
    </lineage>
</organism>
<feature type="transmembrane region" description="Helical" evidence="1">
    <location>
        <begin position="104"/>
        <end position="125"/>
    </location>
</feature>
<gene>
    <name evidence="2" type="ORF">D7Z94_02700</name>
</gene>